<keyword evidence="8" id="KW-1185">Reference proteome</keyword>
<dbReference type="InterPro" id="IPR006311">
    <property type="entry name" value="TAT_signal"/>
</dbReference>
<evidence type="ECO:0000256" key="2">
    <source>
        <dbReference type="ARBA" id="ARBA00022505"/>
    </source>
</evidence>
<dbReference type="Pfam" id="PF03404">
    <property type="entry name" value="Mo-co_dimer"/>
    <property type="match status" value="1"/>
</dbReference>
<dbReference type="EMBL" id="FXAG01000001">
    <property type="protein sequence ID" value="SME94945.1"/>
    <property type="molecule type" value="Genomic_DNA"/>
</dbReference>
<dbReference type="SUPFAM" id="SSF56524">
    <property type="entry name" value="Oxidoreductase molybdopterin-binding domain"/>
    <property type="match status" value="1"/>
</dbReference>
<dbReference type="GO" id="GO:0020037">
    <property type="term" value="F:heme binding"/>
    <property type="evidence" value="ECO:0007669"/>
    <property type="project" value="TreeGrafter"/>
</dbReference>
<dbReference type="Proteomes" id="UP000192920">
    <property type="component" value="Unassembled WGS sequence"/>
</dbReference>
<dbReference type="InterPro" id="IPR014756">
    <property type="entry name" value="Ig_E-set"/>
</dbReference>
<evidence type="ECO:0000256" key="1">
    <source>
        <dbReference type="ARBA" id="ARBA00001924"/>
    </source>
</evidence>
<dbReference type="GO" id="GO:0008482">
    <property type="term" value="F:sulfite oxidase activity"/>
    <property type="evidence" value="ECO:0007669"/>
    <property type="project" value="TreeGrafter"/>
</dbReference>
<dbReference type="STRING" id="1123014.SAMN02745746_00312"/>
<dbReference type="InterPro" id="IPR008335">
    <property type="entry name" value="Mopterin_OxRdtase_euk"/>
</dbReference>
<evidence type="ECO:0000259" key="5">
    <source>
        <dbReference type="Pfam" id="PF00174"/>
    </source>
</evidence>
<keyword evidence="2" id="KW-0500">Molybdenum</keyword>
<dbReference type="InterPro" id="IPR000572">
    <property type="entry name" value="OxRdtase_Mopterin-bd_dom"/>
</dbReference>
<keyword evidence="4" id="KW-0560">Oxidoreductase</keyword>
<dbReference type="PANTHER" id="PTHR19372">
    <property type="entry name" value="SULFITE REDUCTASE"/>
    <property type="match status" value="1"/>
</dbReference>
<proteinExistence type="predicted"/>
<dbReference type="Gene3D" id="3.90.420.10">
    <property type="entry name" value="Oxidoreductase, molybdopterin-binding domain"/>
    <property type="match status" value="1"/>
</dbReference>
<dbReference type="PROSITE" id="PS51318">
    <property type="entry name" value="TAT"/>
    <property type="match status" value="1"/>
</dbReference>
<protein>
    <submittedName>
        <fullName evidence="7">Mo-co oxidoreductase dimerisation domain-containing protein</fullName>
    </submittedName>
</protein>
<evidence type="ECO:0000256" key="3">
    <source>
        <dbReference type="ARBA" id="ARBA00022723"/>
    </source>
</evidence>
<evidence type="ECO:0000313" key="8">
    <source>
        <dbReference type="Proteomes" id="UP000192920"/>
    </source>
</evidence>
<dbReference type="GO" id="GO:0030151">
    <property type="term" value="F:molybdenum ion binding"/>
    <property type="evidence" value="ECO:0007669"/>
    <property type="project" value="InterPro"/>
</dbReference>
<comment type="cofactor">
    <cofactor evidence="1">
        <name>Mo-molybdopterin</name>
        <dbReference type="ChEBI" id="CHEBI:71302"/>
    </cofactor>
</comment>
<reference evidence="8" key="1">
    <citation type="submission" date="2017-04" db="EMBL/GenBank/DDBJ databases">
        <authorList>
            <person name="Varghese N."/>
            <person name="Submissions S."/>
        </authorList>
    </citation>
    <scope>NUCLEOTIDE SEQUENCE [LARGE SCALE GENOMIC DNA]</scope>
    <source>
        <strain evidence="8">DSM 22618</strain>
    </source>
</reference>
<dbReference type="Pfam" id="PF00174">
    <property type="entry name" value="Oxidored_molyb"/>
    <property type="match status" value="1"/>
</dbReference>
<accession>A0A1Y6B6N6</accession>
<dbReference type="GO" id="GO:0043546">
    <property type="term" value="F:molybdopterin cofactor binding"/>
    <property type="evidence" value="ECO:0007669"/>
    <property type="project" value="TreeGrafter"/>
</dbReference>
<dbReference type="PRINTS" id="PR00407">
    <property type="entry name" value="EUMOPTERIN"/>
</dbReference>
<dbReference type="AlphaFoldDB" id="A0A1Y6B6N6"/>
<keyword evidence="3" id="KW-0479">Metal-binding</keyword>
<dbReference type="RefSeq" id="WP_085274693.1">
    <property type="nucleotide sequence ID" value="NZ_FXAG01000001.1"/>
</dbReference>
<dbReference type="Gene3D" id="2.60.40.650">
    <property type="match status" value="1"/>
</dbReference>
<dbReference type="InterPro" id="IPR036374">
    <property type="entry name" value="OxRdtase_Mopterin-bd_sf"/>
</dbReference>
<feature type="domain" description="Oxidoreductase molybdopterin-binding" evidence="5">
    <location>
        <begin position="94"/>
        <end position="263"/>
    </location>
</feature>
<gene>
    <name evidence="7" type="ORF">SAMN02745746_00312</name>
</gene>
<sequence>MGINRRDFLRVGSGGLLLAGGGLLVPAWAKGAQLLQPAALPDGARESALLEALPGKVPLIKRSYRPPNYETPPEYFREVFTPNKAFFVRYHLANIPEVEARSWQLRIGGEVESPLVLTLDELRRFETVELAAVCQCSGNRRGLFQPHVPGVEWSYGAMGNARWRGVRLRDVLNKAGVKKGALELVLDGADGPVLEKTPDFVKSLPLWKGLDENTLIAFEMNGEPLPHWNGFPARLIVPGWTATYWVKHLSSINVVSAPFDGFWMKSAYRVPVGKFPVVERFLSQETAANTPITEMVVNSLITSVREGERLPLGKPLELAGIAWDAGYGIRQVEVSTDGGQSWRNAELGTDHGRFSFRPWHYRFQPRHKGRYTLLAKATNRIGQTQTFELIANPAGYHHNLVHQVAVDIV</sequence>
<dbReference type="GO" id="GO:0006790">
    <property type="term" value="P:sulfur compound metabolic process"/>
    <property type="evidence" value="ECO:0007669"/>
    <property type="project" value="TreeGrafter"/>
</dbReference>
<name>A0A1Y6B6N6_9NEIS</name>
<organism evidence="7 8">
    <name type="scientific">Pseudogulbenkiania subflava DSM 22618</name>
    <dbReference type="NCBI Taxonomy" id="1123014"/>
    <lineage>
        <taxon>Bacteria</taxon>
        <taxon>Pseudomonadati</taxon>
        <taxon>Pseudomonadota</taxon>
        <taxon>Betaproteobacteria</taxon>
        <taxon>Neisseriales</taxon>
        <taxon>Chromobacteriaceae</taxon>
        <taxon>Pseudogulbenkiania</taxon>
    </lineage>
</organism>
<dbReference type="SUPFAM" id="SSF81296">
    <property type="entry name" value="E set domains"/>
    <property type="match status" value="1"/>
</dbReference>
<dbReference type="InterPro" id="IPR005066">
    <property type="entry name" value="MoCF_OxRdtse_dimer"/>
</dbReference>
<dbReference type="PANTHER" id="PTHR19372:SF7">
    <property type="entry name" value="SULFITE OXIDASE, MITOCHONDRIAL"/>
    <property type="match status" value="1"/>
</dbReference>
<evidence type="ECO:0000259" key="6">
    <source>
        <dbReference type="Pfam" id="PF03404"/>
    </source>
</evidence>
<feature type="domain" description="Moybdenum cofactor oxidoreductase dimerisation" evidence="6">
    <location>
        <begin position="291"/>
        <end position="407"/>
    </location>
</feature>
<evidence type="ECO:0000313" key="7">
    <source>
        <dbReference type="EMBL" id="SME94945.1"/>
    </source>
</evidence>
<evidence type="ECO:0000256" key="4">
    <source>
        <dbReference type="ARBA" id="ARBA00023002"/>
    </source>
</evidence>